<dbReference type="GO" id="GO:0005975">
    <property type="term" value="P:carbohydrate metabolic process"/>
    <property type="evidence" value="ECO:0007669"/>
    <property type="project" value="InterPro"/>
</dbReference>
<dbReference type="Pfam" id="PF26113">
    <property type="entry name" value="GH16_XgeA"/>
    <property type="match status" value="1"/>
</dbReference>
<dbReference type="InterPro" id="IPR000757">
    <property type="entry name" value="Beta-glucanase-like"/>
</dbReference>
<feature type="compositionally biased region" description="Low complexity" evidence="1">
    <location>
        <begin position="358"/>
        <end position="371"/>
    </location>
</feature>
<dbReference type="PANTHER" id="PTHR47668:SF1">
    <property type="entry name" value="DIENELACTONE HYDROLASE DOMAIN-CONTAINING PROTEIN-RELATED"/>
    <property type="match status" value="1"/>
</dbReference>
<dbReference type="Gene3D" id="3.40.50.1820">
    <property type="entry name" value="alpha/beta hydrolase"/>
    <property type="match status" value="1"/>
</dbReference>
<reference evidence="3 4" key="1">
    <citation type="submission" date="2017-08" db="EMBL/GenBank/DDBJ databases">
        <title>Harnessing the power of phylogenomics to disentangle the directionality and signatures of interkingdom host jumping in the parasitic fungal genus Tolypocladium.</title>
        <authorList>
            <person name="Quandt C.A."/>
            <person name="Patterson W."/>
            <person name="Spatafora J.W."/>
        </authorList>
    </citation>
    <scope>NUCLEOTIDE SEQUENCE [LARGE SCALE GENOMIC DNA]</scope>
    <source>
        <strain evidence="3 4">CBS 113982</strain>
    </source>
</reference>
<gene>
    <name evidence="3" type="ORF">TCAP_05925</name>
</gene>
<dbReference type="InterPro" id="IPR013320">
    <property type="entry name" value="ConA-like_dom_sf"/>
</dbReference>
<comment type="caution">
    <text evidence="3">The sequence shown here is derived from an EMBL/GenBank/DDBJ whole genome shotgun (WGS) entry which is preliminary data.</text>
</comment>
<dbReference type="GO" id="GO:0004553">
    <property type="term" value="F:hydrolase activity, hydrolyzing O-glycosyl compounds"/>
    <property type="evidence" value="ECO:0007669"/>
    <property type="project" value="InterPro"/>
</dbReference>
<dbReference type="InterPro" id="IPR002925">
    <property type="entry name" value="Dienelactn_hydro"/>
</dbReference>
<dbReference type="PANTHER" id="PTHR47668">
    <property type="entry name" value="DIENELACTONE HYDROLASE FAMILY PROTEIN (AFU_ORTHOLOGUE AFUA_6G01940)"/>
    <property type="match status" value="1"/>
</dbReference>
<organism evidence="3 4">
    <name type="scientific">Tolypocladium capitatum</name>
    <dbReference type="NCBI Taxonomy" id="45235"/>
    <lineage>
        <taxon>Eukaryota</taxon>
        <taxon>Fungi</taxon>
        <taxon>Dikarya</taxon>
        <taxon>Ascomycota</taxon>
        <taxon>Pezizomycotina</taxon>
        <taxon>Sordariomycetes</taxon>
        <taxon>Hypocreomycetidae</taxon>
        <taxon>Hypocreales</taxon>
        <taxon>Ophiocordycipitaceae</taxon>
        <taxon>Tolypocladium</taxon>
    </lineage>
</organism>
<dbReference type="CDD" id="cd08023">
    <property type="entry name" value="GH16_laminarinase_like"/>
    <property type="match status" value="1"/>
</dbReference>
<protein>
    <submittedName>
        <fullName evidence="3">Glucan endo-1,3-beta-glucosidase A1</fullName>
    </submittedName>
</protein>
<dbReference type="Pfam" id="PF01738">
    <property type="entry name" value="DLH"/>
    <property type="match status" value="1"/>
</dbReference>
<evidence type="ECO:0000256" key="1">
    <source>
        <dbReference type="SAM" id="MobiDB-lite"/>
    </source>
</evidence>
<dbReference type="Proteomes" id="UP000236621">
    <property type="component" value="Unassembled WGS sequence"/>
</dbReference>
<dbReference type="EMBL" id="NRSZ01000965">
    <property type="protein sequence ID" value="PNY24139.1"/>
    <property type="molecule type" value="Genomic_DNA"/>
</dbReference>
<sequence length="647" mass="71648">MPWKDRFKRVKQDWDSMMSPQESQAHPEQPPPPVPAHTRPPVGDQAYWRPRFQLDVPVSDYWDAKIGNGPDGWGNQELQHYTVAPENAFHTPDGRLVIRAIANNAAPSLEQRYTSARLVSRQRLGRDRGVLTAVIISPCAEGIWPAFWLLPEEPFSWPVDGEIDIAETWNGDCENRSCLHWGFHHEPQKHRVLGTKIHDMHARPVRYDFAWDQPGGRAGQGRMVWYIDGRPVMKAEIPEGTRPMRDMTILLNVAMGGNVCAGRTPAHGRYDMVVNMLFLAEELENGGWHRFEYDWGHPGTPALQAVGASLPTPPSKEANAPRSAHDNIAAGLILLRSCMTGTLARGASSTTSKAPRSALRGGRNYAAARRAPSSNRTQLPRPRHSFAARPPSMSTMPASHGHGAACCNIPPIVSKGYKPRGGYEELGGCKTYVTGPADATKAIVLIYDIFGYFDQTVQGADILAYGDDTQKYRVFIPDWFKGEPCPIEWYPPNTEEKQQKLGAFFGTFPPPKIAGYVPDYVKALKEKNPSVSKFGIIGMCWGGKVVALSTKAATNPFSVAASVHPAMVDAADADGIKIPFTLLASKDEDPADVKRFEDALTVPKHVEIFADQIHGWMAARGDLSDSRVREEYERGYKLVLGFFARHL</sequence>
<proteinExistence type="predicted"/>
<dbReference type="STRING" id="45235.A0A2K3Q9B4"/>
<feature type="domain" description="GH16" evidence="2">
    <location>
        <begin position="12"/>
        <end position="304"/>
    </location>
</feature>
<evidence type="ECO:0000259" key="2">
    <source>
        <dbReference type="PROSITE" id="PS51762"/>
    </source>
</evidence>
<feature type="region of interest" description="Disordered" evidence="1">
    <location>
        <begin position="304"/>
        <end position="323"/>
    </location>
</feature>
<dbReference type="SUPFAM" id="SSF49899">
    <property type="entry name" value="Concanavalin A-like lectins/glucanases"/>
    <property type="match status" value="1"/>
</dbReference>
<dbReference type="AlphaFoldDB" id="A0A2K3Q9B4"/>
<dbReference type="Gene3D" id="2.60.120.200">
    <property type="match status" value="1"/>
</dbReference>
<evidence type="ECO:0000313" key="4">
    <source>
        <dbReference type="Proteomes" id="UP000236621"/>
    </source>
</evidence>
<keyword evidence="4" id="KW-1185">Reference proteome</keyword>
<dbReference type="OrthoDB" id="192832at2759"/>
<dbReference type="InterPro" id="IPR029058">
    <property type="entry name" value="AB_hydrolase_fold"/>
</dbReference>
<feature type="region of interest" description="Disordered" evidence="1">
    <location>
        <begin position="1"/>
        <end position="44"/>
    </location>
</feature>
<name>A0A2K3Q9B4_9HYPO</name>
<accession>A0A2K3Q9B4</accession>
<dbReference type="SUPFAM" id="SSF53474">
    <property type="entry name" value="alpha/beta-Hydrolases"/>
    <property type="match status" value="1"/>
</dbReference>
<feature type="region of interest" description="Disordered" evidence="1">
    <location>
        <begin position="345"/>
        <end position="390"/>
    </location>
</feature>
<dbReference type="PROSITE" id="PS51762">
    <property type="entry name" value="GH16_2"/>
    <property type="match status" value="1"/>
</dbReference>
<evidence type="ECO:0000313" key="3">
    <source>
        <dbReference type="EMBL" id="PNY24139.1"/>
    </source>
</evidence>